<sequence>MGALTIAGIAEDQVGLGGLRMFGVRTWASAGLLTALVFGYFLIRLGVTSEAIRVNNCILGADVGDYFRGLSSGHWGVFRIRKHALAVASIAAIGWPLTQMGVSAATAAIIALAAFVAIGSLAFFLYLRLLGLGCGATFFMVLAAIFAFGSLTIFSVVETYGFTFSAMAVAMLAFIVIARHSKNHPVLCSISAGIAGAIPGTANLPALACVLLYAGLAKASASDNPWQRFILVLALPVAIATALSSVPMLYTDLAAAFAWQRHYLDSLASIANFVSPDVLADYLSSFWVFALVSPLDMVQYRYTSQATVALGSSGLRLAGYIVVMFALSFGAFSALRDRRRRSITLWTLMAVGSLFIFYLYFNPAEAMLYSSQWILLLFAAAAPGYVGRRFSGPLFAACFVILAIINYPPLMDPRSTDPSAYCGPSRSAEPASPSRPRATFVR</sequence>
<feature type="transmembrane region" description="Helical" evidence="2">
    <location>
        <begin position="342"/>
        <end position="361"/>
    </location>
</feature>
<feature type="transmembrane region" description="Helical" evidence="2">
    <location>
        <begin position="108"/>
        <end position="127"/>
    </location>
</feature>
<reference evidence="3 4" key="1">
    <citation type="submission" date="2023-03" db="EMBL/GenBank/DDBJ databases">
        <authorList>
            <person name="Kaur S."/>
            <person name="Espinosa-Saiz D."/>
            <person name="Velazquez E."/>
            <person name="Menendez E."/>
            <person name="diCenzo G.C."/>
        </authorList>
    </citation>
    <scope>NUCLEOTIDE SEQUENCE [LARGE SCALE GENOMIC DNA]</scope>
    <source>
        <strain evidence="3 4">LMG 27395</strain>
    </source>
</reference>
<evidence type="ECO:0000256" key="2">
    <source>
        <dbReference type="SAM" id="Phobius"/>
    </source>
</evidence>
<feature type="transmembrane region" description="Helical" evidence="2">
    <location>
        <begin position="160"/>
        <end position="178"/>
    </location>
</feature>
<feature type="region of interest" description="Disordered" evidence="1">
    <location>
        <begin position="417"/>
        <end position="442"/>
    </location>
</feature>
<feature type="compositionally biased region" description="Low complexity" evidence="1">
    <location>
        <begin position="424"/>
        <end position="442"/>
    </location>
</feature>
<feature type="transmembrane region" description="Helical" evidence="2">
    <location>
        <begin position="367"/>
        <end position="386"/>
    </location>
</feature>
<keyword evidence="2" id="KW-0472">Membrane</keyword>
<organism evidence="3 4">
    <name type="scientific">Sinorhizobium numidicum</name>
    <dbReference type="NCBI Taxonomy" id="680248"/>
    <lineage>
        <taxon>Bacteria</taxon>
        <taxon>Pseudomonadati</taxon>
        <taxon>Pseudomonadota</taxon>
        <taxon>Alphaproteobacteria</taxon>
        <taxon>Hyphomicrobiales</taxon>
        <taxon>Rhizobiaceae</taxon>
        <taxon>Sinorhizobium/Ensifer group</taxon>
        <taxon>Sinorhizobium</taxon>
    </lineage>
</organism>
<gene>
    <name evidence="3" type="ORF">PYH38_004782</name>
</gene>
<evidence type="ECO:0000256" key="1">
    <source>
        <dbReference type="SAM" id="MobiDB-lite"/>
    </source>
</evidence>
<keyword evidence="4" id="KW-1185">Reference proteome</keyword>
<dbReference type="Proteomes" id="UP001235547">
    <property type="component" value="Chromosome 1"/>
</dbReference>
<feature type="transmembrane region" description="Helical" evidence="2">
    <location>
        <begin position="24"/>
        <end position="43"/>
    </location>
</feature>
<dbReference type="EMBL" id="CP120371">
    <property type="protein sequence ID" value="WEX82482.1"/>
    <property type="molecule type" value="Genomic_DNA"/>
</dbReference>
<accession>A0ABY8CX69</accession>
<evidence type="ECO:0000313" key="3">
    <source>
        <dbReference type="EMBL" id="WEX82482.1"/>
    </source>
</evidence>
<feature type="transmembrane region" description="Helical" evidence="2">
    <location>
        <begin position="190"/>
        <end position="214"/>
    </location>
</feature>
<keyword evidence="2" id="KW-1133">Transmembrane helix</keyword>
<proteinExistence type="predicted"/>
<keyword evidence="2" id="KW-0812">Transmembrane</keyword>
<feature type="transmembrane region" description="Helical" evidence="2">
    <location>
        <begin position="134"/>
        <end position="154"/>
    </location>
</feature>
<feature type="transmembrane region" description="Helical" evidence="2">
    <location>
        <begin position="226"/>
        <end position="250"/>
    </location>
</feature>
<feature type="transmembrane region" description="Helical" evidence="2">
    <location>
        <begin position="393"/>
        <end position="410"/>
    </location>
</feature>
<evidence type="ECO:0000313" key="4">
    <source>
        <dbReference type="Proteomes" id="UP001235547"/>
    </source>
</evidence>
<dbReference type="RefSeq" id="WP_280733212.1">
    <property type="nucleotide sequence ID" value="NZ_CP120368.1"/>
</dbReference>
<name>A0ABY8CX69_9HYPH</name>
<protein>
    <recommendedName>
        <fullName evidence="5">DUF2029 domain-containing protein</fullName>
    </recommendedName>
</protein>
<evidence type="ECO:0008006" key="5">
    <source>
        <dbReference type="Google" id="ProtNLM"/>
    </source>
</evidence>
<feature type="transmembrane region" description="Helical" evidence="2">
    <location>
        <begin position="317"/>
        <end position="335"/>
    </location>
</feature>